<dbReference type="InterPro" id="IPR003656">
    <property type="entry name" value="Znf_BED"/>
</dbReference>
<keyword evidence="2 4" id="KW-0863">Zinc-finger</keyword>
<evidence type="ECO:0000256" key="2">
    <source>
        <dbReference type="ARBA" id="ARBA00022771"/>
    </source>
</evidence>
<feature type="domain" description="BED-type" evidence="5">
    <location>
        <begin position="78"/>
        <end position="135"/>
    </location>
</feature>
<dbReference type="GO" id="GO:0008270">
    <property type="term" value="F:zinc ion binding"/>
    <property type="evidence" value="ECO:0007669"/>
    <property type="project" value="UniProtKB-KW"/>
</dbReference>
<gene>
    <name evidence="6" type="ORF">RhiirA5_487586</name>
</gene>
<dbReference type="GO" id="GO:0003677">
    <property type="term" value="F:DNA binding"/>
    <property type="evidence" value="ECO:0007669"/>
    <property type="project" value="InterPro"/>
</dbReference>
<evidence type="ECO:0000313" key="6">
    <source>
        <dbReference type="EMBL" id="PKC15230.1"/>
    </source>
</evidence>
<keyword evidence="1" id="KW-0479">Metal-binding</keyword>
<proteinExistence type="predicted"/>
<dbReference type="EMBL" id="LLXJ01000097">
    <property type="protein sequence ID" value="PKC15230.1"/>
    <property type="molecule type" value="Genomic_DNA"/>
</dbReference>
<dbReference type="PROSITE" id="PS50808">
    <property type="entry name" value="ZF_BED"/>
    <property type="match status" value="1"/>
</dbReference>
<protein>
    <recommendedName>
        <fullName evidence="5">BED-type domain-containing protein</fullName>
    </recommendedName>
</protein>
<accession>A0A2N0Q811</accession>
<evidence type="ECO:0000256" key="1">
    <source>
        <dbReference type="ARBA" id="ARBA00022723"/>
    </source>
</evidence>
<dbReference type="VEuPathDB" id="FungiDB:FUN_001186"/>
<dbReference type="SUPFAM" id="SSF57667">
    <property type="entry name" value="beta-beta-alpha zinc fingers"/>
    <property type="match status" value="1"/>
</dbReference>
<dbReference type="InterPro" id="IPR036236">
    <property type="entry name" value="Znf_C2H2_sf"/>
</dbReference>
<evidence type="ECO:0000313" key="7">
    <source>
        <dbReference type="Proteomes" id="UP000232722"/>
    </source>
</evidence>
<dbReference type="VEuPathDB" id="FungiDB:RhiirFUN_026831"/>
<organism evidence="6 7">
    <name type="scientific">Rhizophagus irregularis</name>
    <dbReference type="NCBI Taxonomy" id="588596"/>
    <lineage>
        <taxon>Eukaryota</taxon>
        <taxon>Fungi</taxon>
        <taxon>Fungi incertae sedis</taxon>
        <taxon>Mucoromycota</taxon>
        <taxon>Glomeromycotina</taxon>
        <taxon>Glomeromycetes</taxon>
        <taxon>Glomerales</taxon>
        <taxon>Glomeraceae</taxon>
        <taxon>Rhizophagus</taxon>
    </lineage>
</organism>
<reference evidence="6 7" key="2">
    <citation type="submission" date="2017-09" db="EMBL/GenBank/DDBJ databases">
        <title>Extensive intraspecific genome diversity in a model arbuscular mycorrhizal fungus.</title>
        <authorList>
            <person name="Chen E.C."/>
            <person name="Morin E."/>
            <person name="Beaudet D."/>
            <person name="Noel J."/>
            <person name="Ndikumana S."/>
            <person name="Charron P."/>
            <person name="St-Onge C."/>
            <person name="Giorgi J."/>
            <person name="Grigoriev I.V."/>
            <person name="Roux C."/>
            <person name="Martin F.M."/>
            <person name="Corradi N."/>
        </authorList>
    </citation>
    <scope>NUCLEOTIDE SEQUENCE [LARGE SCALE GENOMIC DNA]</scope>
    <source>
        <strain evidence="6 7">A5</strain>
    </source>
</reference>
<dbReference type="AlphaFoldDB" id="A0A2N0Q811"/>
<reference evidence="6 7" key="1">
    <citation type="submission" date="2016-04" db="EMBL/GenBank/DDBJ databases">
        <title>Genome analyses suggest a sexual origin of heterokaryosis in a supposedly ancient asexual fungus.</title>
        <authorList>
            <person name="Ropars J."/>
            <person name="Sedzielewska K."/>
            <person name="Noel J."/>
            <person name="Charron P."/>
            <person name="Farinelli L."/>
            <person name="Marton T."/>
            <person name="Kruger M."/>
            <person name="Pelin A."/>
            <person name="Brachmann A."/>
            <person name="Corradi N."/>
        </authorList>
    </citation>
    <scope>NUCLEOTIDE SEQUENCE [LARGE SCALE GENOMIC DNA]</scope>
    <source>
        <strain evidence="6 7">A5</strain>
    </source>
</reference>
<comment type="caution">
    <text evidence="6">The sequence shown here is derived from an EMBL/GenBank/DDBJ whole genome shotgun (WGS) entry which is preliminary data.</text>
</comment>
<evidence type="ECO:0000256" key="4">
    <source>
        <dbReference type="PROSITE-ProRule" id="PRU00027"/>
    </source>
</evidence>
<dbReference type="Proteomes" id="UP000232722">
    <property type="component" value="Unassembled WGS sequence"/>
</dbReference>
<evidence type="ECO:0000259" key="5">
    <source>
        <dbReference type="PROSITE" id="PS50808"/>
    </source>
</evidence>
<keyword evidence="3" id="KW-0862">Zinc</keyword>
<sequence>MSDNYRCMNAIPNQRSIASELYDILDFWFKSHVNEYYQEEKFGYKREEIDIEEREERKTDGEISFDSSKIKRKFIPVRAPSVVWQYFEKLYDDNGVHSQSRCNFCGKNYSAGCATSTLNYHWECKHKHSKVQPGGTRSIEMAFNNSEKQFNEREIAWASENIVCVDYVVHVVYMKLVWRMLGIVVVECYLYVLSDYAQPNVEFAQSRQSERLFMVARDHLMITFG</sequence>
<dbReference type="SMART" id="SM00614">
    <property type="entry name" value="ZnF_BED"/>
    <property type="match status" value="1"/>
</dbReference>
<dbReference type="Pfam" id="PF02892">
    <property type="entry name" value="zf-BED"/>
    <property type="match status" value="1"/>
</dbReference>
<evidence type="ECO:0000256" key="3">
    <source>
        <dbReference type="ARBA" id="ARBA00022833"/>
    </source>
</evidence>
<name>A0A2N0Q811_9GLOM</name>